<dbReference type="InterPro" id="IPR042099">
    <property type="entry name" value="ANL_N_sf"/>
</dbReference>
<dbReference type="InterPro" id="IPR020845">
    <property type="entry name" value="AMP-binding_CS"/>
</dbReference>
<dbReference type="GO" id="GO:0030729">
    <property type="term" value="F:acetoacetate-CoA ligase activity"/>
    <property type="evidence" value="ECO:0007669"/>
    <property type="project" value="InterPro"/>
</dbReference>
<dbReference type="PANTHER" id="PTHR42921:SF1">
    <property type="entry name" value="ACETOACETYL-COA SYNTHETASE"/>
    <property type="match status" value="1"/>
</dbReference>
<dbReference type="Gene3D" id="3.40.50.12780">
    <property type="entry name" value="N-terminal domain of ligase-like"/>
    <property type="match status" value="1"/>
</dbReference>
<evidence type="ECO:0000256" key="1">
    <source>
        <dbReference type="ARBA" id="ARBA00006432"/>
    </source>
</evidence>
<evidence type="ECO:0000259" key="7">
    <source>
        <dbReference type="Pfam" id="PF13193"/>
    </source>
</evidence>
<dbReference type="PROSITE" id="PS00455">
    <property type="entry name" value="AMP_BINDING"/>
    <property type="match status" value="1"/>
</dbReference>
<name>A0A916X282_9ACTN</name>
<keyword evidence="4" id="KW-0067">ATP-binding</keyword>
<keyword evidence="3" id="KW-0547">Nucleotide-binding</keyword>
<reference evidence="8" key="2">
    <citation type="submission" date="2020-09" db="EMBL/GenBank/DDBJ databases">
        <authorList>
            <person name="Sun Q."/>
            <person name="Zhou Y."/>
        </authorList>
    </citation>
    <scope>NUCLEOTIDE SEQUENCE</scope>
    <source>
        <strain evidence="8">CGMCC 1.12827</strain>
    </source>
</reference>
<organism evidence="8 9">
    <name type="scientific">Gordonia jinhuaensis</name>
    <dbReference type="NCBI Taxonomy" id="1517702"/>
    <lineage>
        <taxon>Bacteria</taxon>
        <taxon>Bacillati</taxon>
        <taxon>Actinomycetota</taxon>
        <taxon>Actinomycetes</taxon>
        <taxon>Mycobacteriales</taxon>
        <taxon>Gordoniaceae</taxon>
        <taxon>Gordonia</taxon>
    </lineage>
</organism>
<dbReference type="Proteomes" id="UP000621454">
    <property type="component" value="Unassembled WGS sequence"/>
</dbReference>
<dbReference type="NCBIfam" id="NF002937">
    <property type="entry name" value="PRK03584.1"/>
    <property type="match status" value="1"/>
</dbReference>
<evidence type="ECO:0000313" key="9">
    <source>
        <dbReference type="Proteomes" id="UP000621454"/>
    </source>
</evidence>
<feature type="domain" description="AMP-dependent synthetase/ligase" evidence="6">
    <location>
        <begin position="104"/>
        <end position="486"/>
    </location>
</feature>
<gene>
    <name evidence="8" type="ORF">GCM10011489_39270</name>
</gene>
<keyword evidence="2" id="KW-0436">Ligase</keyword>
<comment type="similarity">
    <text evidence="1">Belongs to the ATP-dependent AMP-binding enzyme family.</text>
</comment>
<dbReference type="NCBIfam" id="TIGR01217">
    <property type="entry name" value="ac_ac_CoA_syn"/>
    <property type="match status" value="1"/>
</dbReference>
<feature type="compositionally biased region" description="Polar residues" evidence="5">
    <location>
        <begin position="1"/>
        <end position="15"/>
    </location>
</feature>
<protein>
    <submittedName>
        <fullName evidence="8">Acetoacetyl-CoA synthetase</fullName>
    </submittedName>
</protein>
<dbReference type="InterPro" id="IPR005914">
    <property type="entry name" value="Acac_CoA_synth"/>
</dbReference>
<dbReference type="InterPro" id="IPR000873">
    <property type="entry name" value="AMP-dep_synth/lig_dom"/>
</dbReference>
<feature type="domain" description="AMP-binding enzyme C-terminal" evidence="7">
    <location>
        <begin position="580"/>
        <end position="632"/>
    </location>
</feature>
<dbReference type="Pfam" id="PF00501">
    <property type="entry name" value="AMP-binding"/>
    <property type="match status" value="1"/>
</dbReference>
<sequence>MTVSQDATPESTPETTGPIWTPDPDTLAATQMTEFARLLGARAGRELVSYQDLWEYSVEDLAGFWSAIAEYFDVMVDDVPGDVLPEKSMPGARWFPGAHVNYAEHSLRHTGSATAVIAIDEAGHTDEVSWDRLRGMVGSVQEWLLAQGVERGDRVVGYLPNTLHALVGLLATTGLGAVWSACGQDYGAAGALARLGQLEPTVLIASDGYQWNGKHFDRRQEVAEVVAGIGSLRAVLRASVAGLWEHDDTPDLGVASADFDAVIAEPSEPRFVRVEFNDPLWVLFSSGTTGVPKGIVHSHGGVLLDHLRLLGLHIDLRAGERFFWYTTTNWMMWNLQVSGLLVGAAIVLYDGSPNKPGPQRLWEISADHHVTVLGVSPGYLVGSAKADLHPGSDYDLSALRVIGSTGAPLPAQCYVWVHDEVGKNIQLASTSGGTDVVSGFAGAAPNLPVHIGEISCPFLGVNMQSWDEDGHAMIGEVGELVITSPMPSMPIYFWNDPDGSRYHGAYFDTYPGVWRHGDWITITDNGGVVISGRSDATLNRHGVRLGSADIYDAVEDMPEIIESLVIGAELDGGHNGAGDYWMPLFVVLADGVELDDDLRKRISETIRTSASPRHVPDDVIAVPAIPHTRTGKKLEIPVKRLIQGRPLGKVIGVDTVDDPDALQYFVRFAREAGDPQ</sequence>
<evidence type="ECO:0000256" key="3">
    <source>
        <dbReference type="ARBA" id="ARBA00022741"/>
    </source>
</evidence>
<dbReference type="Gene3D" id="3.30.300.30">
    <property type="match status" value="1"/>
</dbReference>
<evidence type="ECO:0000256" key="4">
    <source>
        <dbReference type="ARBA" id="ARBA00022840"/>
    </source>
</evidence>
<dbReference type="EMBL" id="BMGC01000068">
    <property type="protein sequence ID" value="GGB48281.1"/>
    <property type="molecule type" value="Genomic_DNA"/>
</dbReference>
<evidence type="ECO:0000256" key="5">
    <source>
        <dbReference type="SAM" id="MobiDB-lite"/>
    </source>
</evidence>
<dbReference type="GO" id="GO:0006629">
    <property type="term" value="P:lipid metabolic process"/>
    <property type="evidence" value="ECO:0007669"/>
    <property type="project" value="InterPro"/>
</dbReference>
<dbReference type="PANTHER" id="PTHR42921">
    <property type="entry name" value="ACETOACETYL-COA SYNTHETASE"/>
    <property type="match status" value="1"/>
</dbReference>
<dbReference type="AlphaFoldDB" id="A0A916X282"/>
<dbReference type="SUPFAM" id="SSF56801">
    <property type="entry name" value="Acetyl-CoA synthetase-like"/>
    <property type="match status" value="1"/>
</dbReference>
<proteinExistence type="inferred from homology"/>
<comment type="caution">
    <text evidence="8">The sequence shown here is derived from an EMBL/GenBank/DDBJ whole genome shotgun (WGS) entry which is preliminary data.</text>
</comment>
<dbReference type="RefSeq" id="WP_188588967.1">
    <property type="nucleotide sequence ID" value="NZ_BMGC01000068.1"/>
</dbReference>
<evidence type="ECO:0000259" key="6">
    <source>
        <dbReference type="Pfam" id="PF00501"/>
    </source>
</evidence>
<keyword evidence="9" id="KW-1185">Reference proteome</keyword>
<accession>A0A916X282</accession>
<evidence type="ECO:0000313" key="8">
    <source>
        <dbReference type="EMBL" id="GGB48281.1"/>
    </source>
</evidence>
<reference evidence="8" key="1">
    <citation type="journal article" date="2014" name="Int. J. Syst. Evol. Microbiol.">
        <title>Complete genome sequence of Corynebacterium casei LMG S-19264T (=DSM 44701T), isolated from a smear-ripened cheese.</title>
        <authorList>
            <consortium name="US DOE Joint Genome Institute (JGI-PGF)"/>
            <person name="Walter F."/>
            <person name="Albersmeier A."/>
            <person name="Kalinowski J."/>
            <person name="Ruckert C."/>
        </authorList>
    </citation>
    <scope>NUCLEOTIDE SEQUENCE</scope>
    <source>
        <strain evidence="8">CGMCC 1.12827</strain>
    </source>
</reference>
<dbReference type="Pfam" id="PF13193">
    <property type="entry name" value="AMP-binding_C"/>
    <property type="match status" value="1"/>
</dbReference>
<dbReference type="InterPro" id="IPR045851">
    <property type="entry name" value="AMP-bd_C_sf"/>
</dbReference>
<dbReference type="GO" id="GO:0005524">
    <property type="term" value="F:ATP binding"/>
    <property type="evidence" value="ECO:0007669"/>
    <property type="project" value="UniProtKB-KW"/>
</dbReference>
<dbReference type="InterPro" id="IPR025110">
    <property type="entry name" value="AMP-bd_C"/>
</dbReference>
<evidence type="ECO:0000256" key="2">
    <source>
        <dbReference type="ARBA" id="ARBA00022598"/>
    </source>
</evidence>
<feature type="region of interest" description="Disordered" evidence="5">
    <location>
        <begin position="1"/>
        <end position="23"/>
    </location>
</feature>